<proteinExistence type="predicted"/>
<keyword evidence="1" id="KW-0472">Membrane</keyword>
<keyword evidence="1" id="KW-1133">Transmembrane helix</keyword>
<comment type="caution">
    <text evidence="2">The sequence shown here is derived from an EMBL/GenBank/DDBJ whole genome shotgun (WGS) entry which is preliminary data.</text>
</comment>
<dbReference type="EMBL" id="JAVDUG010000004">
    <property type="protein sequence ID" value="MDR6779303.1"/>
    <property type="molecule type" value="Genomic_DNA"/>
</dbReference>
<accession>A0ABU1QI33</accession>
<sequence>MTDIQEKNIEGLQDEFLNELMKHNENEQKKILVRAIEDIKKKKYLKKETESLRDILSLKMVGIILIVGISLPVIFYVLFIWISLLVED</sequence>
<evidence type="ECO:0000313" key="2">
    <source>
        <dbReference type="EMBL" id="MDR6779303.1"/>
    </source>
</evidence>
<reference evidence="2 3" key="1">
    <citation type="submission" date="2023-07" db="EMBL/GenBank/DDBJ databases">
        <title>Sorghum-associated microbial communities from plants grown in Nebraska, USA.</title>
        <authorList>
            <person name="Schachtman D."/>
        </authorList>
    </citation>
    <scope>NUCLEOTIDE SEQUENCE [LARGE SCALE GENOMIC DNA]</scope>
    <source>
        <strain evidence="2 3">BE143</strain>
    </source>
</reference>
<evidence type="ECO:0000313" key="3">
    <source>
        <dbReference type="Proteomes" id="UP001266807"/>
    </source>
</evidence>
<protein>
    <submittedName>
        <fullName evidence="2">Uncharacterized protein</fullName>
    </submittedName>
</protein>
<organism evidence="2 3">
    <name type="scientific">Paenibacillus peoriae</name>
    <dbReference type="NCBI Taxonomy" id="59893"/>
    <lineage>
        <taxon>Bacteria</taxon>
        <taxon>Bacillati</taxon>
        <taxon>Bacillota</taxon>
        <taxon>Bacilli</taxon>
        <taxon>Bacillales</taxon>
        <taxon>Paenibacillaceae</taxon>
        <taxon>Paenibacillus</taxon>
    </lineage>
</organism>
<evidence type="ECO:0000256" key="1">
    <source>
        <dbReference type="SAM" id="Phobius"/>
    </source>
</evidence>
<name>A0ABU1QI33_9BACL</name>
<feature type="transmembrane region" description="Helical" evidence="1">
    <location>
        <begin position="61"/>
        <end position="86"/>
    </location>
</feature>
<dbReference type="RefSeq" id="WP_068940838.1">
    <property type="nucleotide sequence ID" value="NZ_JAVDUG010000004.1"/>
</dbReference>
<gene>
    <name evidence="2" type="ORF">J2W98_003583</name>
</gene>
<dbReference type="Proteomes" id="UP001266807">
    <property type="component" value="Unassembled WGS sequence"/>
</dbReference>
<keyword evidence="3" id="KW-1185">Reference proteome</keyword>
<keyword evidence="1" id="KW-0812">Transmembrane</keyword>